<organism evidence="1">
    <name type="scientific">Tanacetum cinerariifolium</name>
    <name type="common">Dalmatian daisy</name>
    <name type="synonym">Chrysanthemum cinerariifolium</name>
    <dbReference type="NCBI Taxonomy" id="118510"/>
    <lineage>
        <taxon>Eukaryota</taxon>
        <taxon>Viridiplantae</taxon>
        <taxon>Streptophyta</taxon>
        <taxon>Embryophyta</taxon>
        <taxon>Tracheophyta</taxon>
        <taxon>Spermatophyta</taxon>
        <taxon>Magnoliopsida</taxon>
        <taxon>eudicotyledons</taxon>
        <taxon>Gunneridae</taxon>
        <taxon>Pentapetalae</taxon>
        <taxon>asterids</taxon>
        <taxon>campanulids</taxon>
        <taxon>Asterales</taxon>
        <taxon>Asteraceae</taxon>
        <taxon>Asteroideae</taxon>
        <taxon>Anthemideae</taxon>
        <taxon>Anthemidinae</taxon>
        <taxon>Tanacetum</taxon>
    </lineage>
</organism>
<name>A0A699RZG8_TANCI</name>
<sequence length="126" mass="14791">MSKLDRFLVTENLLHSCANINAISLDHYILDHRPILLREAIFDYGPIPFRFYNYWLEVDGFDKLVRDAWNDAPEDLRMFDEAIDKGNTPVEMVHKHLETLNKIHQVNNTHMSEVAQKAKIKWVVEG</sequence>
<comment type="caution">
    <text evidence="1">The sequence shown here is derived from an EMBL/GenBank/DDBJ whole genome shotgun (WGS) entry which is preliminary data.</text>
</comment>
<gene>
    <name evidence="1" type="ORF">Tci_862474</name>
</gene>
<proteinExistence type="predicted"/>
<keyword evidence="1" id="KW-0808">Transferase</keyword>
<protein>
    <submittedName>
        <fullName evidence="1">RNA-directed DNA polymerase, eukaryota</fullName>
    </submittedName>
</protein>
<keyword evidence="1" id="KW-0695">RNA-directed DNA polymerase</keyword>
<dbReference type="EMBL" id="BKCJ011126741">
    <property type="protein sequence ID" value="GFC90504.1"/>
    <property type="molecule type" value="Genomic_DNA"/>
</dbReference>
<dbReference type="AlphaFoldDB" id="A0A699RZG8"/>
<accession>A0A699RZG8</accession>
<dbReference type="GO" id="GO:0003964">
    <property type="term" value="F:RNA-directed DNA polymerase activity"/>
    <property type="evidence" value="ECO:0007669"/>
    <property type="project" value="UniProtKB-KW"/>
</dbReference>
<reference evidence="1" key="1">
    <citation type="journal article" date="2019" name="Sci. Rep.">
        <title>Draft genome of Tanacetum cinerariifolium, the natural source of mosquito coil.</title>
        <authorList>
            <person name="Yamashiro T."/>
            <person name="Shiraishi A."/>
            <person name="Satake H."/>
            <person name="Nakayama K."/>
        </authorList>
    </citation>
    <scope>NUCLEOTIDE SEQUENCE</scope>
</reference>
<keyword evidence="1" id="KW-0548">Nucleotidyltransferase</keyword>
<evidence type="ECO:0000313" key="1">
    <source>
        <dbReference type="EMBL" id="GFC90504.1"/>
    </source>
</evidence>
<feature type="non-terminal residue" evidence="1">
    <location>
        <position position="126"/>
    </location>
</feature>